<name>A0A402CVA9_9BACT</name>
<dbReference type="EMBL" id="AP025739">
    <property type="protein sequence ID" value="BDI30342.1"/>
    <property type="molecule type" value="Genomic_DNA"/>
</dbReference>
<dbReference type="OrthoDB" id="211933at2"/>
<dbReference type="KEGG" id="ccot:CCAX7_23930"/>
<evidence type="ECO:0000313" key="3">
    <source>
        <dbReference type="EMBL" id="BDI30342.1"/>
    </source>
</evidence>
<feature type="domain" description="PIN" evidence="1">
    <location>
        <begin position="6"/>
        <end position="110"/>
    </location>
</feature>
<evidence type="ECO:0000259" key="1">
    <source>
        <dbReference type="Pfam" id="PF13470"/>
    </source>
</evidence>
<accession>A0A402CVA9</accession>
<dbReference type="InterPro" id="IPR002716">
    <property type="entry name" value="PIN_dom"/>
</dbReference>
<dbReference type="Pfam" id="PF13470">
    <property type="entry name" value="PIN_3"/>
    <property type="match status" value="1"/>
</dbReference>
<dbReference type="InterPro" id="IPR058652">
    <property type="entry name" value="VapC50_C"/>
</dbReference>
<dbReference type="AlphaFoldDB" id="A0A402CVA9"/>
<proteinExistence type="predicted"/>
<dbReference type="RefSeq" id="WP_119321302.1">
    <property type="nucleotide sequence ID" value="NZ_AP025739.1"/>
</dbReference>
<keyword evidence="4" id="KW-1185">Reference proteome</keyword>
<dbReference type="Proteomes" id="UP000287394">
    <property type="component" value="Chromosome"/>
</dbReference>
<evidence type="ECO:0000259" key="2">
    <source>
        <dbReference type="Pfam" id="PF26343"/>
    </source>
</evidence>
<protein>
    <submittedName>
        <fullName evidence="3">PIN domain-containing protein</fullName>
    </submittedName>
</protein>
<reference evidence="3 4" key="1">
    <citation type="journal article" date="2019" name="Int. J. Syst. Evol. Microbiol.">
        <title>Capsulimonas corticalis gen. nov., sp. nov., an aerobic capsulated bacterium, of a novel bacterial order, Capsulimonadales ord. nov., of the class Armatimonadia of the phylum Armatimonadetes.</title>
        <authorList>
            <person name="Li J."/>
            <person name="Kudo C."/>
            <person name="Tonouchi A."/>
        </authorList>
    </citation>
    <scope>NUCLEOTIDE SEQUENCE [LARGE SCALE GENOMIC DNA]</scope>
    <source>
        <strain evidence="3 4">AX-7</strain>
    </source>
</reference>
<dbReference type="Pfam" id="PF26343">
    <property type="entry name" value="VapC50_C"/>
    <property type="match status" value="1"/>
</dbReference>
<feature type="domain" description="VapC50 C-terminal" evidence="2">
    <location>
        <begin position="128"/>
        <end position="180"/>
    </location>
</feature>
<sequence length="187" mass="20813">MIVAVLDACVLYPPSLRDLLMWLAAVRIYAPRWTEEIHAEWIRNVLANKSELSPSQLERTRILMNKVSPNCVVSGYETHISGLNLPDIDDRHILAAAIEAKAPLIVTYNLSDFPNAILQTYGVQAAHPDDFLSALFDEQPALFLHGLQIHRASLRNPPKNVADYIQTLKATSLKGLAIRVEAHSDAI</sequence>
<gene>
    <name evidence="3" type="ORF">CCAX7_23930</name>
</gene>
<organism evidence="3 4">
    <name type="scientific">Capsulimonas corticalis</name>
    <dbReference type="NCBI Taxonomy" id="2219043"/>
    <lineage>
        <taxon>Bacteria</taxon>
        <taxon>Bacillati</taxon>
        <taxon>Armatimonadota</taxon>
        <taxon>Armatimonadia</taxon>
        <taxon>Capsulimonadales</taxon>
        <taxon>Capsulimonadaceae</taxon>
        <taxon>Capsulimonas</taxon>
    </lineage>
</organism>
<evidence type="ECO:0000313" key="4">
    <source>
        <dbReference type="Proteomes" id="UP000287394"/>
    </source>
</evidence>